<evidence type="ECO:0000256" key="8">
    <source>
        <dbReference type="ARBA" id="ARBA00025737"/>
    </source>
</evidence>
<dbReference type="PANTHER" id="PTHR30521">
    <property type="entry name" value="DEFERROCHELATASE/PEROXIDASE"/>
    <property type="match status" value="1"/>
</dbReference>
<comment type="cofactor">
    <cofactor evidence="1">
        <name>heme b</name>
        <dbReference type="ChEBI" id="CHEBI:60344"/>
    </cofactor>
</comment>
<dbReference type="InterPro" id="IPR006314">
    <property type="entry name" value="Dyp_peroxidase"/>
</dbReference>
<keyword evidence="3" id="KW-0349">Heme</keyword>
<dbReference type="InterPro" id="IPR011008">
    <property type="entry name" value="Dimeric_a/b-barrel"/>
</dbReference>
<evidence type="ECO:0000313" key="11">
    <source>
        <dbReference type="EMBL" id="MBW0492019.1"/>
    </source>
</evidence>
<dbReference type="PANTHER" id="PTHR30521:SF4">
    <property type="entry name" value="DEFERROCHELATASE"/>
    <property type="match status" value="1"/>
</dbReference>
<dbReference type="Pfam" id="PF21105">
    <property type="entry name" value="DyP_N"/>
    <property type="match status" value="1"/>
</dbReference>
<dbReference type="Proteomes" id="UP000765509">
    <property type="component" value="Unassembled WGS sequence"/>
</dbReference>
<dbReference type="AlphaFoldDB" id="A0A9Q3CW94"/>
<evidence type="ECO:0000256" key="5">
    <source>
        <dbReference type="ARBA" id="ARBA00022729"/>
    </source>
</evidence>
<dbReference type="OrthoDB" id="3207336at2759"/>
<evidence type="ECO:0000256" key="1">
    <source>
        <dbReference type="ARBA" id="ARBA00001970"/>
    </source>
</evidence>
<dbReference type="GO" id="GO:0005829">
    <property type="term" value="C:cytosol"/>
    <property type="evidence" value="ECO:0007669"/>
    <property type="project" value="TreeGrafter"/>
</dbReference>
<dbReference type="NCBIfam" id="TIGR01413">
    <property type="entry name" value="Dyp_perox_fam"/>
    <property type="match status" value="1"/>
</dbReference>
<proteinExistence type="inferred from homology"/>
<evidence type="ECO:0000313" key="12">
    <source>
        <dbReference type="Proteomes" id="UP000765509"/>
    </source>
</evidence>
<dbReference type="InterPro" id="IPR048328">
    <property type="entry name" value="Dyp_perox_C"/>
</dbReference>
<keyword evidence="6" id="KW-0560">Oxidoreductase</keyword>
<reference evidence="11" key="1">
    <citation type="submission" date="2021-03" db="EMBL/GenBank/DDBJ databases">
        <title>Draft genome sequence of rust myrtle Austropuccinia psidii MF-1, a brazilian biotype.</title>
        <authorList>
            <person name="Quecine M.C."/>
            <person name="Pachon D.M.R."/>
            <person name="Bonatelli M.L."/>
            <person name="Correr F.H."/>
            <person name="Franceschini L.M."/>
            <person name="Leite T.F."/>
            <person name="Margarido G.R.A."/>
            <person name="Almeida C.A."/>
            <person name="Ferrarezi J.A."/>
            <person name="Labate C.A."/>
        </authorList>
    </citation>
    <scope>NUCLEOTIDE SEQUENCE</scope>
    <source>
        <strain evidence="11">MF-1</strain>
    </source>
</reference>
<keyword evidence="12" id="KW-1185">Reference proteome</keyword>
<dbReference type="Pfam" id="PF20628">
    <property type="entry name" value="Dyp_perox_C"/>
    <property type="match status" value="1"/>
</dbReference>
<evidence type="ECO:0000256" key="2">
    <source>
        <dbReference type="ARBA" id="ARBA00022559"/>
    </source>
</evidence>
<protein>
    <recommendedName>
        <fullName evidence="13">Dyp-type peroxidase</fullName>
    </recommendedName>
</protein>
<sequence>MATARVNLKNVQGDLIDGLQKRVEAFLFIVLKSDLTSISDFRQHLKSNIFPLITSAQDVIDNQRKIDDSKKNKKPGDPKISLPITETNIGFSATGLLKMGLNSDELPTGVFATGQKTDAINNLGDPIDPSTKKLSTWSSDFLSHSIDLVILITAPDQTLLDQKINQVKGFLKNSISSSFILQGNVRPGSQAGHEHFGFLDGVSNPKLQDINSHSNDQKAGIVKPGVILLGQVDDQGNNPLTPKEQWMKDGSIMAFRQLKQLVPEFDSFCAQAAQSAKSLTSDLIGARIVGRWKSGTPIELAPTQDNSNLIGAQNFDYSDDLSQAKCPYAAHIRKTNPRNGLSGADPTTAVLPHLMVRNGIPYGPELTASEQKSKKTIENRGLLFVSYQSQLENGFQFVQQLWCNNINFPPKSTVKVTPGFDLLIGQTSNQAPRVASNIIPKGTAGDSDPNNTLTALQQFIVPLGGEYFFMPSLEAIKTKLTL</sequence>
<evidence type="ECO:0000256" key="4">
    <source>
        <dbReference type="ARBA" id="ARBA00022723"/>
    </source>
</evidence>
<keyword evidence="4" id="KW-0479">Metal-binding</keyword>
<name>A0A9Q3CW94_9BASI</name>
<dbReference type="EMBL" id="AVOT02011380">
    <property type="protein sequence ID" value="MBW0492019.1"/>
    <property type="molecule type" value="Genomic_DNA"/>
</dbReference>
<dbReference type="SUPFAM" id="SSF54909">
    <property type="entry name" value="Dimeric alpha+beta barrel"/>
    <property type="match status" value="1"/>
</dbReference>
<evidence type="ECO:0000256" key="3">
    <source>
        <dbReference type="ARBA" id="ARBA00022617"/>
    </source>
</evidence>
<accession>A0A9Q3CW94</accession>
<dbReference type="GO" id="GO:0046872">
    <property type="term" value="F:metal ion binding"/>
    <property type="evidence" value="ECO:0007669"/>
    <property type="project" value="UniProtKB-KW"/>
</dbReference>
<keyword evidence="7" id="KW-0408">Iron</keyword>
<dbReference type="GO" id="GO:0004601">
    <property type="term" value="F:peroxidase activity"/>
    <property type="evidence" value="ECO:0007669"/>
    <property type="project" value="UniProtKB-KW"/>
</dbReference>
<evidence type="ECO:0000259" key="9">
    <source>
        <dbReference type="Pfam" id="PF20628"/>
    </source>
</evidence>
<dbReference type="InterPro" id="IPR049509">
    <property type="entry name" value="DyP_N"/>
</dbReference>
<gene>
    <name evidence="11" type="ORF">O181_031734</name>
</gene>
<dbReference type="GO" id="GO:0020037">
    <property type="term" value="F:heme binding"/>
    <property type="evidence" value="ECO:0007669"/>
    <property type="project" value="InterPro"/>
</dbReference>
<feature type="domain" description="Dyp-type peroxidase C-terminal" evidence="9">
    <location>
        <begin position="197"/>
        <end position="402"/>
    </location>
</feature>
<evidence type="ECO:0008006" key="13">
    <source>
        <dbReference type="Google" id="ProtNLM"/>
    </source>
</evidence>
<comment type="similarity">
    <text evidence="8">Belongs to the DyP-type peroxidase family.</text>
</comment>
<evidence type="ECO:0000256" key="6">
    <source>
        <dbReference type="ARBA" id="ARBA00023002"/>
    </source>
</evidence>
<keyword evidence="5" id="KW-0732">Signal</keyword>
<organism evidence="11 12">
    <name type="scientific">Austropuccinia psidii MF-1</name>
    <dbReference type="NCBI Taxonomy" id="1389203"/>
    <lineage>
        <taxon>Eukaryota</taxon>
        <taxon>Fungi</taxon>
        <taxon>Dikarya</taxon>
        <taxon>Basidiomycota</taxon>
        <taxon>Pucciniomycotina</taxon>
        <taxon>Pucciniomycetes</taxon>
        <taxon>Pucciniales</taxon>
        <taxon>Sphaerophragmiaceae</taxon>
        <taxon>Austropuccinia</taxon>
    </lineage>
</organism>
<feature type="domain" description="DyP dimeric alpha+beta barrel" evidence="10">
    <location>
        <begin position="10"/>
        <end position="187"/>
    </location>
</feature>
<evidence type="ECO:0000256" key="7">
    <source>
        <dbReference type="ARBA" id="ARBA00023004"/>
    </source>
</evidence>
<dbReference type="PROSITE" id="PS51404">
    <property type="entry name" value="DYP_PEROXIDASE"/>
    <property type="match status" value="1"/>
</dbReference>
<keyword evidence="2" id="KW-0575">Peroxidase</keyword>
<evidence type="ECO:0000259" key="10">
    <source>
        <dbReference type="Pfam" id="PF21105"/>
    </source>
</evidence>
<comment type="caution">
    <text evidence="11">The sequence shown here is derived from an EMBL/GenBank/DDBJ whole genome shotgun (WGS) entry which is preliminary data.</text>
</comment>